<dbReference type="Proteomes" id="UP000297245">
    <property type="component" value="Unassembled WGS sequence"/>
</dbReference>
<keyword evidence="2" id="KW-1185">Reference proteome</keyword>
<sequence>MVYDTSNLVPPVIKMMLFVSLVLWKRQLSANYSCSKEFVARLAWARFSDIDPGWHCKIATNIFRNLMEYDALRHVPHDKIDLFRWTRTMNKMLRLPVLACEWKWIKGEFSFDTAARRMIYDLSTCSAINLILGISYPVFGVVVGMERIAAFIGRAKEDWYLRTTEAYMQQREASNPNWVADRLNQVNSKLIEKRSEEDPAWLVGKLTRANIKPWAYQGNAVSSLVPSVSLLPQSGADYPLSSLQLRSNLEVNNRDDSGSICIDGSCGDSGDSNKKSHFSRWRTFLSPSSLLVAFRGH</sequence>
<dbReference type="AlphaFoldDB" id="A0A4S8MLM9"/>
<organism evidence="1 2">
    <name type="scientific">Dendrothele bispora (strain CBS 962.96)</name>
    <dbReference type="NCBI Taxonomy" id="1314807"/>
    <lineage>
        <taxon>Eukaryota</taxon>
        <taxon>Fungi</taxon>
        <taxon>Dikarya</taxon>
        <taxon>Basidiomycota</taxon>
        <taxon>Agaricomycotina</taxon>
        <taxon>Agaricomycetes</taxon>
        <taxon>Agaricomycetidae</taxon>
        <taxon>Agaricales</taxon>
        <taxon>Agaricales incertae sedis</taxon>
        <taxon>Dendrothele</taxon>
    </lineage>
</organism>
<dbReference type="EMBL" id="ML179064">
    <property type="protein sequence ID" value="THV03652.1"/>
    <property type="molecule type" value="Genomic_DNA"/>
</dbReference>
<evidence type="ECO:0000313" key="1">
    <source>
        <dbReference type="EMBL" id="THV03652.1"/>
    </source>
</evidence>
<reference evidence="1 2" key="1">
    <citation type="journal article" date="2019" name="Nat. Ecol. Evol.">
        <title>Megaphylogeny resolves global patterns of mushroom evolution.</title>
        <authorList>
            <person name="Varga T."/>
            <person name="Krizsan K."/>
            <person name="Foldi C."/>
            <person name="Dima B."/>
            <person name="Sanchez-Garcia M."/>
            <person name="Sanchez-Ramirez S."/>
            <person name="Szollosi G.J."/>
            <person name="Szarkandi J.G."/>
            <person name="Papp V."/>
            <person name="Albert L."/>
            <person name="Andreopoulos W."/>
            <person name="Angelini C."/>
            <person name="Antonin V."/>
            <person name="Barry K.W."/>
            <person name="Bougher N.L."/>
            <person name="Buchanan P."/>
            <person name="Buyck B."/>
            <person name="Bense V."/>
            <person name="Catcheside P."/>
            <person name="Chovatia M."/>
            <person name="Cooper J."/>
            <person name="Damon W."/>
            <person name="Desjardin D."/>
            <person name="Finy P."/>
            <person name="Geml J."/>
            <person name="Haridas S."/>
            <person name="Hughes K."/>
            <person name="Justo A."/>
            <person name="Karasinski D."/>
            <person name="Kautmanova I."/>
            <person name="Kiss B."/>
            <person name="Kocsube S."/>
            <person name="Kotiranta H."/>
            <person name="LaButti K.M."/>
            <person name="Lechner B.E."/>
            <person name="Liimatainen K."/>
            <person name="Lipzen A."/>
            <person name="Lukacs Z."/>
            <person name="Mihaltcheva S."/>
            <person name="Morgado L.N."/>
            <person name="Niskanen T."/>
            <person name="Noordeloos M.E."/>
            <person name="Ohm R.A."/>
            <person name="Ortiz-Santana B."/>
            <person name="Ovrebo C."/>
            <person name="Racz N."/>
            <person name="Riley R."/>
            <person name="Savchenko A."/>
            <person name="Shiryaev A."/>
            <person name="Soop K."/>
            <person name="Spirin V."/>
            <person name="Szebenyi C."/>
            <person name="Tomsovsky M."/>
            <person name="Tulloss R.E."/>
            <person name="Uehling J."/>
            <person name="Grigoriev I.V."/>
            <person name="Vagvolgyi C."/>
            <person name="Papp T."/>
            <person name="Martin F.M."/>
            <person name="Miettinen O."/>
            <person name="Hibbett D.S."/>
            <person name="Nagy L.G."/>
        </authorList>
    </citation>
    <scope>NUCLEOTIDE SEQUENCE [LARGE SCALE GENOMIC DNA]</scope>
    <source>
        <strain evidence="1 2">CBS 962.96</strain>
    </source>
</reference>
<protein>
    <submittedName>
        <fullName evidence="1">Uncharacterized protein</fullName>
    </submittedName>
</protein>
<accession>A0A4S8MLM9</accession>
<evidence type="ECO:0000313" key="2">
    <source>
        <dbReference type="Proteomes" id="UP000297245"/>
    </source>
</evidence>
<gene>
    <name evidence="1" type="ORF">K435DRAFT_962286</name>
</gene>
<name>A0A4S8MLM9_DENBC</name>
<proteinExistence type="predicted"/>